<dbReference type="RefSeq" id="WP_065722167.1">
    <property type="nucleotide sequence ID" value="NZ_UFVR01000004.1"/>
</dbReference>
<dbReference type="AlphaFoldDB" id="A0A381FIK1"/>
<feature type="transmembrane region" description="Helical" evidence="1">
    <location>
        <begin position="47"/>
        <end position="69"/>
    </location>
</feature>
<accession>A0A381FIK1</accession>
<keyword evidence="1" id="KW-0472">Membrane</keyword>
<dbReference type="Proteomes" id="UP000254282">
    <property type="component" value="Unassembled WGS sequence"/>
</dbReference>
<evidence type="ECO:0000313" key="3">
    <source>
        <dbReference type="Proteomes" id="UP000254282"/>
    </source>
</evidence>
<proteinExistence type="predicted"/>
<name>A0A381FIK1_9FLAO</name>
<sequence>MTNKKILTLLFALFHMLYKACDACKLQQPEITKDLTHGTGPESEWDWLIVLIIVFITLVTLFHSVKFLIKPGEKDTNHIKNSVLHF</sequence>
<evidence type="ECO:0000256" key="1">
    <source>
        <dbReference type="SAM" id="Phobius"/>
    </source>
</evidence>
<evidence type="ECO:0000313" key="2">
    <source>
        <dbReference type="EMBL" id="SUX46361.1"/>
    </source>
</evidence>
<organism evidence="2 3">
    <name type="scientific">Chryseobacterium indoltheticum</name>
    <dbReference type="NCBI Taxonomy" id="254"/>
    <lineage>
        <taxon>Bacteria</taxon>
        <taxon>Pseudomonadati</taxon>
        <taxon>Bacteroidota</taxon>
        <taxon>Flavobacteriia</taxon>
        <taxon>Flavobacteriales</taxon>
        <taxon>Weeksellaceae</taxon>
        <taxon>Chryseobacterium group</taxon>
        <taxon>Chryseobacterium</taxon>
    </lineage>
</organism>
<gene>
    <name evidence="2" type="ORF">NCTC13532_01894</name>
</gene>
<reference evidence="2 3" key="1">
    <citation type="submission" date="2018-06" db="EMBL/GenBank/DDBJ databases">
        <authorList>
            <consortium name="Pathogen Informatics"/>
            <person name="Doyle S."/>
        </authorList>
    </citation>
    <scope>NUCLEOTIDE SEQUENCE [LARGE SCALE GENOMIC DNA]</scope>
    <source>
        <strain evidence="2 3">NCTC13532</strain>
    </source>
</reference>
<dbReference type="EMBL" id="UFVR01000004">
    <property type="protein sequence ID" value="SUX46361.1"/>
    <property type="molecule type" value="Genomic_DNA"/>
</dbReference>
<protein>
    <submittedName>
        <fullName evidence="2">Uncharacterized protein</fullName>
    </submittedName>
</protein>
<keyword evidence="1" id="KW-1133">Transmembrane helix</keyword>
<keyword evidence="1" id="KW-0812">Transmembrane</keyword>